<keyword evidence="3" id="KW-1133">Transmembrane helix</keyword>
<dbReference type="AlphaFoldDB" id="A0A1Z5KQY8"/>
<evidence type="ECO:0000313" key="7">
    <source>
        <dbReference type="Proteomes" id="UP000198406"/>
    </source>
</evidence>
<keyword evidence="1" id="KW-0195">Cyclin</keyword>
<dbReference type="Proteomes" id="UP000198406">
    <property type="component" value="Unassembled WGS sequence"/>
</dbReference>
<feature type="transmembrane region" description="Helical" evidence="3">
    <location>
        <begin position="7"/>
        <end position="26"/>
    </location>
</feature>
<dbReference type="InterPro" id="IPR036915">
    <property type="entry name" value="Cyclin-like_sf"/>
</dbReference>
<organism evidence="6 7">
    <name type="scientific">Fistulifera solaris</name>
    <name type="common">Oleaginous diatom</name>
    <dbReference type="NCBI Taxonomy" id="1519565"/>
    <lineage>
        <taxon>Eukaryota</taxon>
        <taxon>Sar</taxon>
        <taxon>Stramenopiles</taxon>
        <taxon>Ochrophyta</taxon>
        <taxon>Bacillariophyta</taxon>
        <taxon>Bacillariophyceae</taxon>
        <taxon>Bacillariophycidae</taxon>
        <taxon>Naviculales</taxon>
        <taxon>Naviculaceae</taxon>
        <taxon>Fistulifera</taxon>
    </lineage>
</organism>
<reference evidence="6 7" key="1">
    <citation type="journal article" date="2015" name="Plant Cell">
        <title>Oil accumulation by the oleaginous diatom Fistulifera solaris as revealed by the genome and transcriptome.</title>
        <authorList>
            <person name="Tanaka T."/>
            <person name="Maeda Y."/>
            <person name="Veluchamy A."/>
            <person name="Tanaka M."/>
            <person name="Abida H."/>
            <person name="Marechal E."/>
            <person name="Bowler C."/>
            <person name="Muto M."/>
            <person name="Sunaga Y."/>
            <person name="Tanaka M."/>
            <person name="Yoshino T."/>
            <person name="Taniguchi T."/>
            <person name="Fukuda Y."/>
            <person name="Nemoto M."/>
            <person name="Matsumoto M."/>
            <person name="Wong P.S."/>
            <person name="Aburatani S."/>
            <person name="Fujibuchi W."/>
        </authorList>
    </citation>
    <scope>NUCLEOTIDE SEQUENCE [LARGE SCALE GENOMIC DNA]</scope>
    <source>
        <strain evidence="6 7">JPCC DA0580</strain>
    </source>
</reference>
<evidence type="ECO:0000259" key="4">
    <source>
        <dbReference type="Pfam" id="PF00134"/>
    </source>
</evidence>
<feature type="domain" description="Cyclin C-terminal" evidence="5">
    <location>
        <begin position="634"/>
        <end position="723"/>
    </location>
</feature>
<feature type="region of interest" description="Disordered" evidence="2">
    <location>
        <begin position="272"/>
        <end position="316"/>
    </location>
</feature>
<dbReference type="Pfam" id="PF00134">
    <property type="entry name" value="Cyclin_N"/>
    <property type="match status" value="1"/>
</dbReference>
<dbReference type="InterPro" id="IPR039361">
    <property type="entry name" value="Cyclin"/>
</dbReference>
<sequence>MDVSKQRVYVAASIGIVSILLTAWTAQRRRHRAVQTDKQLETLPSVIEQFQSLRLNYDATIEEANKKRTANYYEKARDAHLYDLVVGVRSYSRLLQQREKTLQKIYQYYHGKTKSHRTIIVMCDESTQSILEEARSNILAPLQYQHDKTTHGVWIPAPNVIPAEHLHVSVAIPWWWHTMKNGNQELSQQLVARFRQALVVNMHHAFQIELERIVLLGGSTLVALWRCVGERTTQGGHTIYDRHGATLDPFVALRRDIVRCFATEDLFQPLTYHSTQTAPPGETATEVSSPLRPHRRSNTMGSLNVTSPERSYTKVAPPPRRLVRSNTIELKTPGLGEHDGFIHTTLARLPLDCLSMTDVELGPIHRLCREATATYCGHRMVVDRYRFLETIGAGGESDPCVDPIFDETIMAPTRVLMNGGQASEVDLHATSPSSVRRSSESLLLVSMTKREYHRERLCVLLEKEMSAAYRCVDYLSFWENVGFCPVDIANETVAPYRKMLTRIDRRRIGEWFFGATDFLDIPRYVASLAMKYFDTVLTRRYYDQPSRRGTSPSQDELQLLAVTSFYLAIKLSWSNHGWNAERMCKLAGNAFLPHVLLLEERVVLDTLEWRMHPPQANDFFHTLVGISSNDSVSNSQKQQVEQQAYYMMELAVLDYYFVEKAIPPSYIAMAALSNAIVMTSSYEHYSEPFFAVVGAIHVVMDQTRYHMCCKRLWDLYNSSSKSATPKLTGNPRTSSPASVTHAWSSVSSP</sequence>
<dbReference type="PANTHER" id="PTHR10177">
    <property type="entry name" value="CYCLINS"/>
    <property type="match status" value="1"/>
</dbReference>
<keyword evidence="3" id="KW-0472">Membrane</keyword>
<feature type="region of interest" description="Disordered" evidence="2">
    <location>
        <begin position="722"/>
        <end position="749"/>
    </location>
</feature>
<keyword evidence="3" id="KW-0812">Transmembrane</keyword>
<evidence type="ECO:0000259" key="5">
    <source>
        <dbReference type="Pfam" id="PF02984"/>
    </source>
</evidence>
<dbReference type="EMBL" id="BDSP01000276">
    <property type="protein sequence ID" value="GAX28512.1"/>
    <property type="molecule type" value="Genomic_DNA"/>
</dbReference>
<keyword evidence="7" id="KW-1185">Reference proteome</keyword>
<feature type="domain" description="Cyclin N-terminal" evidence="4">
    <location>
        <begin position="503"/>
        <end position="611"/>
    </location>
</feature>
<feature type="compositionally biased region" description="Polar residues" evidence="2">
    <location>
        <begin position="298"/>
        <end position="310"/>
    </location>
</feature>
<proteinExistence type="predicted"/>
<name>A0A1Z5KQY8_FISSO</name>
<dbReference type="OrthoDB" id="43421at2759"/>
<dbReference type="Pfam" id="PF02984">
    <property type="entry name" value="Cyclin_C"/>
    <property type="match status" value="1"/>
</dbReference>
<dbReference type="InterPro" id="IPR006671">
    <property type="entry name" value="Cyclin_N"/>
</dbReference>
<accession>A0A1Z5KQY8</accession>
<evidence type="ECO:0000256" key="2">
    <source>
        <dbReference type="SAM" id="MobiDB-lite"/>
    </source>
</evidence>
<gene>
    <name evidence="6" type="ORF">FisN_12Hh123</name>
</gene>
<evidence type="ECO:0008006" key="8">
    <source>
        <dbReference type="Google" id="ProtNLM"/>
    </source>
</evidence>
<evidence type="ECO:0000313" key="6">
    <source>
        <dbReference type="EMBL" id="GAX28512.1"/>
    </source>
</evidence>
<protein>
    <recommendedName>
        <fullName evidence="8">Cyclin N-terminal domain-containing protein</fullName>
    </recommendedName>
</protein>
<dbReference type="SUPFAM" id="SSF47954">
    <property type="entry name" value="Cyclin-like"/>
    <property type="match status" value="1"/>
</dbReference>
<comment type="caution">
    <text evidence="6">The sequence shown here is derived from an EMBL/GenBank/DDBJ whole genome shotgun (WGS) entry which is preliminary data.</text>
</comment>
<dbReference type="Gene3D" id="1.10.472.10">
    <property type="entry name" value="Cyclin-like"/>
    <property type="match status" value="2"/>
</dbReference>
<evidence type="ECO:0000256" key="1">
    <source>
        <dbReference type="ARBA" id="ARBA00023127"/>
    </source>
</evidence>
<evidence type="ECO:0000256" key="3">
    <source>
        <dbReference type="SAM" id="Phobius"/>
    </source>
</evidence>
<dbReference type="InterPro" id="IPR004367">
    <property type="entry name" value="Cyclin_C-dom"/>
</dbReference>
<dbReference type="InParanoid" id="A0A1Z5KQY8"/>